<evidence type="ECO:0000256" key="2">
    <source>
        <dbReference type="ARBA" id="ARBA00022552"/>
    </source>
</evidence>
<dbReference type="GO" id="GO:0006364">
    <property type="term" value="P:rRNA processing"/>
    <property type="evidence" value="ECO:0007669"/>
    <property type="project" value="UniProtKB-KW"/>
</dbReference>
<dbReference type="GO" id="GO:0032259">
    <property type="term" value="P:methylation"/>
    <property type="evidence" value="ECO:0007669"/>
    <property type="project" value="UniProtKB-KW"/>
</dbReference>
<dbReference type="CDD" id="cd11648">
    <property type="entry name" value="RsmI"/>
    <property type="match status" value="1"/>
</dbReference>
<dbReference type="PANTHER" id="PTHR46111:SF1">
    <property type="entry name" value="RIBOSOMAL RNA SMALL SUBUNIT METHYLTRANSFERASE I"/>
    <property type="match status" value="1"/>
</dbReference>
<organism evidence="7">
    <name type="scientific">marine metagenome</name>
    <dbReference type="NCBI Taxonomy" id="408172"/>
    <lineage>
        <taxon>unclassified sequences</taxon>
        <taxon>metagenomes</taxon>
        <taxon>ecological metagenomes</taxon>
    </lineage>
</organism>
<accession>A0A382BWK9</accession>
<dbReference type="PIRSF" id="PIRSF005917">
    <property type="entry name" value="MTase_YraL"/>
    <property type="match status" value="1"/>
</dbReference>
<name>A0A382BWK9_9ZZZZ</name>
<evidence type="ECO:0000259" key="6">
    <source>
        <dbReference type="Pfam" id="PF00590"/>
    </source>
</evidence>
<evidence type="ECO:0000256" key="4">
    <source>
        <dbReference type="ARBA" id="ARBA00022679"/>
    </source>
</evidence>
<proteinExistence type="inferred from homology"/>
<keyword evidence="2" id="KW-0698">rRNA processing</keyword>
<dbReference type="Pfam" id="PF00590">
    <property type="entry name" value="TP_methylase"/>
    <property type="match status" value="1"/>
</dbReference>
<dbReference type="PANTHER" id="PTHR46111">
    <property type="entry name" value="RIBOSOMAL RNA SMALL SUBUNIT METHYLTRANSFERASE I"/>
    <property type="match status" value="1"/>
</dbReference>
<gene>
    <name evidence="7" type="ORF">METZ01_LOCUS171050</name>
</gene>
<reference evidence="7" key="1">
    <citation type="submission" date="2018-05" db="EMBL/GenBank/DDBJ databases">
        <authorList>
            <person name="Lanie J.A."/>
            <person name="Ng W.-L."/>
            <person name="Kazmierczak K.M."/>
            <person name="Andrzejewski T.M."/>
            <person name="Davidsen T.M."/>
            <person name="Wayne K.J."/>
            <person name="Tettelin H."/>
            <person name="Glass J.I."/>
            <person name="Rusch D."/>
            <person name="Podicherti R."/>
            <person name="Tsui H.-C.T."/>
            <person name="Winkler M.E."/>
        </authorList>
    </citation>
    <scope>NUCLEOTIDE SEQUENCE</scope>
</reference>
<dbReference type="SUPFAM" id="SSF53790">
    <property type="entry name" value="Tetrapyrrole methylase"/>
    <property type="match status" value="1"/>
</dbReference>
<dbReference type="NCBIfam" id="TIGR00096">
    <property type="entry name" value="16S rRNA (cytidine(1402)-2'-O)-methyltransferase"/>
    <property type="match status" value="1"/>
</dbReference>
<protein>
    <recommendedName>
        <fullName evidence="6">Tetrapyrrole methylase domain-containing protein</fullName>
    </recommendedName>
</protein>
<evidence type="ECO:0000256" key="3">
    <source>
        <dbReference type="ARBA" id="ARBA00022603"/>
    </source>
</evidence>
<dbReference type="GO" id="GO:0008168">
    <property type="term" value="F:methyltransferase activity"/>
    <property type="evidence" value="ECO:0007669"/>
    <property type="project" value="UniProtKB-KW"/>
</dbReference>
<dbReference type="InterPro" id="IPR014776">
    <property type="entry name" value="4pyrrole_Mease_sub2"/>
</dbReference>
<keyword evidence="3" id="KW-0489">Methyltransferase</keyword>
<dbReference type="Gene3D" id="3.40.1010.10">
    <property type="entry name" value="Cobalt-precorrin-4 Transmethylase, Domain 1"/>
    <property type="match status" value="1"/>
</dbReference>
<evidence type="ECO:0000313" key="7">
    <source>
        <dbReference type="EMBL" id="SVB18196.1"/>
    </source>
</evidence>
<dbReference type="InterPro" id="IPR000878">
    <property type="entry name" value="4pyrrol_Mease"/>
</dbReference>
<dbReference type="InterPro" id="IPR008189">
    <property type="entry name" value="rRNA_ssu_MeTfrase_I"/>
</dbReference>
<feature type="domain" description="Tetrapyrrole methylase" evidence="6">
    <location>
        <begin position="3"/>
        <end position="197"/>
    </location>
</feature>
<keyword evidence="5" id="KW-0949">S-adenosyl-L-methionine</keyword>
<dbReference type="EMBL" id="UINC01031714">
    <property type="protein sequence ID" value="SVB18196.1"/>
    <property type="molecule type" value="Genomic_DNA"/>
</dbReference>
<dbReference type="AlphaFoldDB" id="A0A382BWK9"/>
<evidence type="ECO:0000256" key="5">
    <source>
        <dbReference type="ARBA" id="ARBA00022691"/>
    </source>
</evidence>
<keyword evidence="4" id="KW-0808">Transferase</keyword>
<dbReference type="HAMAP" id="MF_01877">
    <property type="entry name" value="16SrRNA_methyltr_I"/>
    <property type="match status" value="1"/>
</dbReference>
<dbReference type="InterPro" id="IPR035996">
    <property type="entry name" value="4pyrrol_Methylase_sf"/>
</dbReference>
<evidence type="ECO:0000256" key="1">
    <source>
        <dbReference type="ARBA" id="ARBA00022490"/>
    </source>
</evidence>
<dbReference type="Gene3D" id="3.30.950.10">
    <property type="entry name" value="Methyltransferase, Cobalt-precorrin-4 Transmethylase, Domain 2"/>
    <property type="match status" value="1"/>
</dbReference>
<sequence>MGTLYILGTPIGNLKDITFRAIDILSRVTLIAAEDTRVTQKLLARYDIKTKKTSFNKDNYAQKIPEILKELDRGDIALTTDAGTPGISDPGYQLVKAADEAGFTVMGIPGPSAVTTILSMCPFPTDSFLFAGFPPRKKSDLVKFLSQYEALAVPVVLFESPKRLKNLLEELAHLYPERSIFVGREMTKIHEETFHGKPADALIHFSEPKGEFTLVLTKSNVEIEHLDRSATLALIQKLSDEGIGIRDISREIVSVTNLGNSEAYKLVLDTLE</sequence>
<keyword evidence="1" id="KW-0963">Cytoplasm</keyword>
<dbReference type="InterPro" id="IPR014777">
    <property type="entry name" value="4pyrrole_Mease_sub1"/>
</dbReference>